<dbReference type="RefSeq" id="XP_033386456.1">
    <property type="nucleotide sequence ID" value="XM_033521428.1"/>
</dbReference>
<protein>
    <recommendedName>
        <fullName evidence="4">Chorismate synthase protein</fullName>
    </recommendedName>
</protein>
<dbReference type="PANTHER" id="PTHR39470">
    <property type="entry name" value="CHROMOSOME 10, WHOLE GENOME SHOTGUN SEQUENCE"/>
    <property type="match status" value="1"/>
</dbReference>
<dbReference type="EMBL" id="ML978068">
    <property type="protein sequence ID" value="KAF2018117.1"/>
    <property type="molecule type" value="Genomic_DNA"/>
</dbReference>
<keyword evidence="1" id="KW-0472">Membrane</keyword>
<dbReference type="AlphaFoldDB" id="A0A6A5XZ94"/>
<evidence type="ECO:0008006" key="4">
    <source>
        <dbReference type="Google" id="ProtNLM"/>
    </source>
</evidence>
<accession>A0A6A5XZ94</accession>
<gene>
    <name evidence="2" type="ORF">BU24DRAFT_165073</name>
</gene>
<feature type="transmembrane region" description="Helical" evidence="1">
    <location>
        <begin position="68"/>
        <end position="88"/>
    </location>
</feature>
<evidence type="ECO:0000256" key="1">
    <source>
        <dbReference type="SAM" id="Phobius"/>
    </source>
</evidence>
<feature type="transmembrane region" description="Helical" evidence="1">
    <location>
        <begin position="242"/>
        <end position="261"/>
    </location>
</feature>
<dbReference type="GeneID" id="54278825"/>
<evidence type="ECO:0000313" key="3">
    <source>
        <dbReference type="Proteomes" id="UP000799778"/>
    </source>
</evidence>
<feature type="transmembrane region" description="Helical" evidence="1">
    <location>
        <begin position="171"/>
        <end position="191"/>
    </location>
</feature>
<sequence length="381" mass="43305">MINLQSLVLFVISYFIIPRLTFLPRSVHSLLTIFGPFLLPRLVNLINTSRATSRSVPVRPTPHKVQRALNLLFLSAVVALVLSLPQFAPENIFVKTQSRLQIEPNVLFARLRMLRPLTEDDEILRSKISTNPRNKLLYLTYGPDTLINCIWCASNDGNDTQNYMLYSLPKIIAPHIYHLIVLGLATSSLVGSEGSRFRTHATIVGLGLAVIEAYFMQTYDITFNKRSKTLQDIDFVHWRVRFLRYIAFAIVDGIFGLVLWLTSTNRWLAKPESIAERLEMTTRKAEDTTNKLRALGLLSNSVNRDPQLRTVREMYWRTEGEYMAARVQEEEVMEQINAAVKSLDMQELENRIDQVSDTVLQGIDTLRVTSPGGQSGEVPPS</sequence>
<feature type="transmembrane region" description="Helical" evidence="1">
    <location>
        <begin position="203"/>
        <end position="222"/>
    </location>
</feature>
<proteinExistence type="predicted"/>
<keyword evidence="3" id="KW-1185">Reference proteome</keyword>
<reference evidence="2" key="1">
    <citation type="journal article" date="2020" name="Stud. Mycol.">
        <title>101 Dothideomycetes genomes: a test case for predicting lifestyles and emergence of pathogens.</title>
        <authorList>
            <person name="Haridas S."/>
            <person name="Albert R."/>
            <person name="Binder M."/>
            <person name="Bloem J."/>
            <person name="Labutti K."/>
            <person name="Salamov A."/>
            <person name="Andreopoulos B."/>
            <person name="Baker S."/>
            <person name="Barry K."/>
            <person name="Bills G."/>
            <person name="Bluhm B."/>
            <person name="Cannon C."/>
            <person name="Castanera R."/>
            <person name="Culley D."/>
            <person name="Daum C."/>
            <person name="Ezra D."/>
            <person name="Gonzalez J."/>
            <person name="Henrissat B."/>
            <person name="Kuo A."/>
            <person name="Liang C."/>
            <person name="Lipzen A."/>
            <person name="Lutzoni F."/>
            <person name="Magnuson J."/>
            <person name="Mondo S."/>
            <person name="Nolan M."/>
            <person name="Ohm R."/>
            <person name="Pangilinan J."/>
            <person name="Park H.-J."/>
            <person name="Ramirez L."/>
            <person name="Alfaro M."/>
            <person name="Sun H."/>
            <person name="Tritt A."/>
            <person name="Yoshinaga Y."/>
            <person name="Zwiers L.-H."/>
            <person name="Turgeon B."/>
            <person name="Goodwin S."/>
            <person name="Spatafora J."/>
            <person name="Crous P."/>
            <person name="Grigoriev I."/>
        </authorList>
    </citation>
    <scope>NUCLEOTIDE SEQUENCE</scope>
    <source>
        <strain evidence="2">CBS 175.79</strain>
    </source>
</reference>
<name>A0A6A5XZ94_9PLEO</name>
<keyword evidence="1" id="KW-0812">Transmembrane</keyword>
<dbReference type="PANTHER" id="PTHR39470:SF1">
    <property type="entry name" value="CHORISMATE SYNTHASE PROTEIN"/>
    <property type="match status" value="1"/>
</dbReference>
<organism evidence="2 3">
    <name type="scientific">Aaosphaeria arxii CBS 175.79</name>
    <dbReference type="NCBI Taxonomy" id="1450172"/>
    <lineage>
        <taxon>Eukaryota</taxon>
        <taxon>Fungi</taxon>
        <taxon>Dikarya</taxon>
        <taxon>Ascomycota</taxon>
        <taxon>Pezizomycotina</taxon>
        <taxon>Dothideomycetes</taxon>
        <taxon>Pleosporomycetidae</taxon>
        <taxon>Pleosporales</taxon>
        <taxon>Pleosporales incertae sedis</taxon>
        <taxon>Aaosphaeria</taxon>
    </lineage>
</organism>
<dbReference type="Proteomes" id="UP000799778">
    <property type="component" value="Unassembled WGS sequence"/>
</dbReference>
<evidence type="ECO:0000313" key="2">
    <source>
        <dbReference type="EMBL" id="KAF2018117.1"/>
    </source>
</evidence>
<feature type="transmembrane region" description="Helical" evidence="1">
    <location>
        <begin position="7"/>
        <end position="23"/>
    </location>
</feature>
<keyword evidence="1" id="KW-1133">Transmembrane helix</keyword>
<dbReference type="OrthoDB" id="4218123at2759"/>